<keyword evidence="10 14" id="KW-0408">Iron</keyword>
<dbReference type="InterPro" id="IPR014017">
    <property type="entry name" value="DNA_helicase_UvrD-like_C"/>
</dbReference>
<feature type="binding site" evidence="14">
    <location>
        <position position="1128"/>
    </location>
    <ligand>
        <name>[4Fe-4S] cluster</name>
        <dbReference type="ChEBI" id="CHEBI:49883"/>
    </ligand>
</feature>
<keyword evidence="4 14" id="KW-0547">Nucleotide-binding</keyword>
<evidence type="ECO:0000256" key="11">
    <source>
        <dbReference type="ARBA" id="ARBA00023014"/>
    </source>
</evidence>
<evidence type="ECO:0000259" key="15">
    <source>
        <dbReference type="PROSITE" id="PS51217"/>
    </source>
</evidence>
<dbReference type="EMBL" id="JBHUEM010000003">
    <property type="protein sequence ID" value="MFD1735243.1"/>
    <property type="molecule type" value="Genomic_DNA"/>
</dbReference>
<dbReference type="EC" id="3.1.-.-" evidence="14"/>
<dbReference type="InterPro" id="IPR014140">
    <property type="entry name" value="DNA_helicase_suAddB"/>
</dbReference>
<dbReference type="InterPro" id="IPR049035">
    <property type="entry name" value="ADDB_N"/>
</dbReference>
<feature type="binding site" evidence="14">
    <location>
        <position position="1119"/>
    </location>
    <ligand>
        <name>[4Fe-4S] cluster</name>
        <dbReference type="ChEBI" id="CHEBI:49883"/>
    </ligand>
</feature>
<keyword evidence="1 14" id="KW-0004">4Fe-4S</keyword>
<comment type="cofactor">
    <cofactor evidence="14">
        <name>Mg(2+)</name>
        <dbReference type="ChEBI" id="CHEBI:18420"/>
    </cofactor>
</comment>
<evidence type="ECO:0000256" key="9">
    <source>
        <dbReference type="ARBA" id="ARBA00022840"/>
    </source>
</evidence>
<comment type="caution">
    <text evidence="16">The sequence shown here is derived from an EMBL/GenBank/DDBJ whole genome shotgun (WGS) entry which is preliminary data.</text>
</comment>
<dbReference type="NCBIfam" id="TIGR02773">
    <property type="entry name" value="addB_Gpos"/>
    <property type="match status" value="1"/>
</dbReference>
<evidence type="ECO:0000256" key="8">
    <source>
        <dbReference type="ARBA" id="ARBA00022839"/>
    </source>
</evidence>
<dbReference type="GO" id="GO:0003678">
    <property type="term" value="F:DNA helicase activity"/>
    <property type="evidence" value="ECO:0007669"/>
    <property type="project" value="UniProtKB-EC"/>
</dbReference>
<dbReference type="SUPFAM" id="SSF52540">
    <property type="entry name" value="P-loop containing nucleoside triphosphate hydrolases"/>
    <property type="match status" value="1"/>
</dbReference>
<keyword evidence="17" id="KW-1185">Reference proteome</keyword>
<evidence type="ECO:0000256" key="7">
    <source>
        <dbReference type="ARBA" id="ARBA00022806"/>
    </source>
</evidence>
<dbReference type="Proteomes" id="UP001597214">
    <property type="component" value="Unassembled WGS sequence"/>
</dbReference>
<dbReference type="PANTHER" id="PTHR30591">
    <property type="entry name" value="RECBCD ENZYME SUBUNIT RECC"/>
    <property type="match status" value="1"/>
</dbReference>
<dbReference type="PROSITE" id="PS51217">
    <property type="entry name" value="UVRD_HELICASE_CTER"/>
    <property type="match status" value="1"/>
</dbReference>
<dbReference type="InterPro" id="IPR011604">
    <property type="entry name" value="PDDEXK-like_dom_sf"/>
</dbReference>
<evidence type="ECO:0000256" key="13">
    <source>
        <dbReference type="ARBA" id="ARBA00023204"/>
    </source>
</evidence>
<evidence type="ECO:0000256" key="6">
    <source>
        <dbReference type="ARBA" id="ARBA00022801"/>
    </source>
</evidence>
<dbReference type="GO" id="GO:0016787">
    <property type="term" value="F:hydrolase activity"/>
    <property type="evidence" value="ECO:0007669"/>
    <property type="project" value="UniProtKB-KW"/>
</dbReference>
<dbReference type="HAMAP" id="MF_01452">
    <property type="entry name" value="AddB_type1"/>
    <property type="match status" value="1"/>
</dbReference>
<dbReference type="InterPro" id="IPR027417">
    <property type="entry name" value="P-loop_NTPase"/>
</dbReference>
<dbReference type="Gene3D" id="3.90.320.10">
    <property type="match status" value="1"/>
</dbReference>
<evidence type="ECO:0000256" key="14">
    <source>
        <dbReference type="HAMAP-Rule" id="MF_01452"/>
    </source>
</evidence>
<comment type="similarity">
    <text evidence="14">Belongs to the helicase family. AddB/RexB type 1 subfamily.</text>
</comment>
<sequence>MTLHVLVGRSGSGKTYEMLEEVREHLLTKPMGDPIVYLVPDQMTFQIEYDLITTPGIIGMLRAQVFSFSRLAWRVLQETGGISRYHLDNVGTSMLLRKIIEHRKNEFLVFKKAANQSGFIDQIESMIKECKRYCVTSDSIKQQLQNLDGNINDITLTHKLHDFSIIYEEFERQLLHQYVDSEDYLRLLSEKIPYSTYLKQATIYIDGFHSFTPQEFEVLQQLMKVSKEVKIALTLEKPLSYQPHELHLFHMTGKTYLQLVTLAEATGTKMNIHSLTQNRRGSENKALSHLESHFESRPTVPSNDSSTVKLRAAGNRRVEVEAAAKEIIRLVREESYRYRDMAIILRNTSLYHDLLETVFQEYEIPIFIDEKRSMLHHPLIEFIRSAMEVITGNWRYESVFRLVKTDILFPVGTDEAQLREEFDQLENYVLAYGIQSKKWRDAGKWSYYRFVGIDDQGLAKTSAEVEKEEKINELKDMITTPLLQFEKNLKTAHTGRGFAEALYHLLEQLQVPEKLESWRNEAEKSGDVSRSREHDQVWNAVIDLLDQFVELMGEEPLSLSLFQSMMEAGMESLRFALVPPAIDQVLVGDFEHSRFSHIKASFILGVTDGVIPAVPSDEGILNEDERDVLSKTGVSLAPGSKQQLLDEQFLLYMAVCLPSKQLWLSYPLANEEGKSLVPSIFIKRIKDIFPTLKEQLVLQDPEGLPIDEQLEYVTNPLKTISYLATQMQQWTRHYPIAPLWWDVYNTLQEKKEWMHLRSRVLSSLFYINSEKPLTTNLTEELYGKEMTASVSRMELFQGCSFAHFSSYGLKLQERQIYRLEAPDIGQFFHAALKMIADRIQEYNLTWGELTKKQCEDMAHEIVEVLAPRIQKEILLSSNRYHYLKRKLTQVIGRASIILSEHAKASGFTPVGLELGFGRNGQLPSLRFNLKNDVNMELIGRIDRVDAAKGRNGTYLRIVDYKSSQKSMNLSEVYYGLSLQMLTYLDIVLSNAKAWIGDVAIPAGVLYFHVHNPIIKAKAELDMEDIEEELLKSFKMKGLLLGDEEAVRLMDTTLDSGHSKIISAGLKKTGGFYDYSAVASEEEFNTLRKHVRKTFEQIGNTMLDGKVDINPYQLKGKTPCTYCSFKAFCQFDESLSENSFRLLEASDDQSILKKIQTEVKEHETLYSS</sequence>
<evidence type="ECO:0000313" key="16">
    <source>
        <dbReference type="EMBL" id="MFD1735243.1"/>
    </source>
</evidence>
<comment type="function">
    <text evidence="14">The heterodimer acts as both an ATP-dependent DNA helicase and an ATP-dependent, dual-direction single-stranded exonuclease. Recognizes the chi site generating a DNA molecule suitable for the initiation of homologous recombination. The AddB subunit has 5' -&gt; 3' nuclease activity but not helicase activity.</text>
</comment>
<dbReference type="InterPro" id="IPR038726">
    <property type="entry name" value="PDDEXK_AddAB-type"/>
</dbReference>
<evidence type="ECO:0000256" key="4">
    <source>
        <dbReference type="ARBA" id="ARBA00022741"/>
    </source>
</evidence>
<keyword evidence="12 14" id="KW-0238">DNA-binding</keyword>
<evidence type="ECO:0000256" key="10">
    <source>
        <dbReference type="ARBA" id="ARBA00023004"/>
    </source>
</evidence>
<dbReference type="RefSeq" id="WP_377926346.1">
    <property type="nucleotide sequence ID" value="NZ_JBHUEM010000003.1"/>
</dbReference>
<evidence type="ECO:0000256" key="3">
    <source>
        <dbReference type="ARBA" id="ARBA00022723"/>
    </source>
</evidence>
<evidence type="ECO:0000256" key="1">
    <source>
        <dbReference type="ARBA" id="ARBA00022485"/>
    </source>
</evidence>
<dbReference type="PANTHER" id="PTHR30591:SF1">
    <property type="entry name" value="RECBCD ENZYME SUBUNIT RECC"/>
    <property type="match status" value="1"/>
</dbReference>
<evidence type="ECO:0000313" key="17">
    <source>
        <dbReference type="Proteomes" id="UP001597214"/>
    </source>
</evidence>
<organism evidence="16 17">
    <name type="scientific">Bacillus salitolerans</name>
    <dbReference type="NCBI Taxonomy" id="1437434"/>
    <lineage>
        <taxon>Bacteria</taxon>
        <taxon>Bacillati</taxon>
        <taxon>Bacillota</taxon>
        <taxon>Bacilli</taxon>
        <taxon>Bacillales</taxon>
        <taxon>Bacillaceae</taxon>
        <taxon>Bacillus</taxon>
    </lineage>
</organism>
<keyword evidence="7 14" id="KW-0347">Helicase</keyword>
<accession>A0ABW4LJL7</accession>
<keyword evidence="8 14" id="KW-0269">Exonuclease</keyword>
<dbReference type="Gene3D" id="3.40.50.300">
    <property type="entry name" value="P-loop containing nucleotide triphosphate hydrolases"/>
    <property type="match status" value="3"/>
</dbReference>
<keyword evidence="11 14" id="KW-0411">Iron-sulfur</keyword>
<name>A0ABW4LJL7_9BACI</name>
<evidence type="ECO:0000256" key="2">
    <source>
        <dbReference type="ARBA" id="ARBA00022722"/>
    </source>
</evidence>
<evidence type="ECO:0000256" key="5">
    <source>
        <dbReference type="ARBA" id="ARBA00022763"/>
    </source>
</evidence>
<evidence type="ECO:0000256" key="12">
    <source>
        <dbReference type="ARBA" id="ARBA00023125"/>
    </source>
</evidence>
<keyword evidence="2 14" id="KW-0540">Nuclease</keyword>
<dbReference type="Gene3D" id="6.10.140.1030">
    <property type="match status" value="1"/>
</dbReference>
<feature type="binding site" evidence="14">
    <location>
        <position position="1122"/>
    </location>
    <ligand>
        <name>[4Fe-4S] cluster</name>
        <dbReference type="ChEBI" id="CHEBI:49883"/>
    </ligand>
</feature>
<keyword evidence="3 14" id="KW-0479">Metal-binding</keyword>
<protein>
    <recommendedName>
        <fullName evidence="14">ATP-dependent helicase/deoxyribonuclease subunit B</fullName>
        <ecNumber evidence="14">3.1.-.-</ecNumber>
    </recommendedName>
    <alternativeName>
        <fullName evidence="14">ATP-dependent helicase/nuclease subunit AddB</fullName>
    </alternativeName>
</protein>
<dbReference type="Pfam" id="PF21445">
    <property type="entry name" value="ADDB_N"/>
    <property type="match status" value="1"/>
</dbReference>
<comment type="miscellaneous">
    <text evidence="14">Despite having conserved helicase domains, this subunit does not have helicase activity.</text>
</comment>
<feature type="binding site" evidence="14">
    <location>
        <position position="799"/>
    </location>
    <ligand>
        <name>[4Fe-4S] cluster</name>
        <dbReference type="ChEBI" id="CHEBI:49883"/>
    </ligand>
</feature>
<dbReference type="Pfam" id="PF12705">
    <property type="entry name" value="PDDEXK_1"/>
    <property type="match status" value="1"/>
</dbReference>
<comment type="subunit">
    <text evidence="14">Heterodimer of AddA and AddB.</text>
</comment>
<keyword evidence="5 14" id="KW-0227">DNA damage</keyword>
<gene>
    <name evidence="14 16" type="primary">addB</name>
    <name evidence="16" type="ORF">ACFSCX_01570</name>
</gene>
<feature type="domain" description="UvrD-like helicase C-terminal" evidence="15">
    <location>
        <begin position="277"/>
        <end position="583"/>
    </location>
</feature>
<comment type="cofactor">
    <cofactor evidence="14">
        <name>[4Fe-4S] cluster</name>
        <dbReference type="ChEBI" id="CHEBI:49883"/>
    </cofactor>
    <text evidence="14">Binds 1 [4Fe-4S] cluster.</text>
</comment>
<proteinExistence type="inferred from homology"/>
<keyword evidence="13 14" id="KW-0234">DNA repair</keyword>
<keyword evidence="6 14" id="KW-0378">Hydrolase</keyword>
<keyword evidence="9 14" id="KW-0067">ATP-binding</keyword>
<reference evidence="17" key="1">
    <citation type="journal article" date="2019" name="Int. J. Syst. Evol. Microbiol.">
        <title>The Global Catalogue of Microorganisms (GCM) 10K type strain sequencing project: providing services to taxonomists for standard genome sequencing and annotation.</title>
        <authorList>
            <consortium name="The Broad Institute Genomics Platform"/>
            <consortium name="The Broad Institute Genome Sequencing Center for Infectious Disease"/>
            <person name="Wu L."/>
            <person name="Ma J."/>
        </authorList>
    </citation>
    <scope>NUCLEOTIDE SEQUENCE [LARGE SCALE GENOMIC DNA]</scope>
    <source>
        <strain evidence="17">CCUG 49339</strain>
    </source>
</reference>